<dbReference type="RefSeq" id="WP_162842756.1">
    <property type="nucleotide sequence ID" value="NZ_FNAI01000013.1"/>
</dbReference>
<dbReference type="CDD" id="cd07377">
    <property type="entry name" value="WHTH_GntR"/>
    <property type="match status" value="1"/>
</dbReference>
<evidence type="ECO:0000256" key="1">
    <source>
        <dbReference type="ARBA" id="ARBA00023015"/>
    </source>
</evidence>
<keyword evidence="2" id="KW-0238">DNA-binding</keyword>
<dbReference type="SMART" id="SM00345">
    <property type="entry name" value="HTH_GNTR"/>
    <property type="match status" value="1"/>
</dbReference>
<evidence type="ECO:0000313" key="5">
    <source>
        <dbReference type="EMBL" id="SDF12234.1"/>
    </source>
</evidence>
<dbReference type="AlphaFoldDB" id="A0A1G7II74"/>
<dbReference type="InterPro" id="IPR036388">
    <property type="entry name" value="WH-like_DNA-bd_sf"/>
</dbReference>
<dbReference type="EMBL" id="FNAI01000013">
    <property type="protein sequence ID" value="SDF12234.1"/>
    <property type="molecule type" value="Genomic_DNA"/>
</dbReference>
<evidence type="ECO:0000259" key="4">
    <source>
        <dbReference type="PROSITE" id="PS50949"/>
    </source>
</evidence>
<evidence type="ECO:0000256" key="3">
    <source>
        <dbReference type="ARBA" id="ARBA00023163"/>
    </source>
</evidence>
<sequence length="76" mass="8600">MTYNITIDPRSRTSKLGQVTRALKTDIESGLLKEGQRLPSITVFAKTNGISRDTVEKAYRRLRRLGYVVSVNHQGH</sequence>
<dbReference type="InterPro" id="IPR036390">
    <property type="entry name" value="WH_DNA-bd_sf"/>
</dbReference>
<keyword evidence="1" id="KW-0805">Transcription regulation</keyword>
<keyword evidence="6" id="KW-1185">Reference proteome</keyword>
<dbReference type="Proteomes" id="UP000199072">
    <property type="component" value="Unassembled WGS sequence"/>
</dbReference>
<dbReference type="GO" id="GO:0003677">
    <property type="term" value="F:DNA binding"/>
    <property type="evidence" value="ECO:0007669"/>
    <property type="project" value="UniProtKB-KW"/>
</dbReference>
<dbReference type="SUPFAM" id="SSF46785">
    <property type="entry name" value="Winged helix' DNA-binding domain"/>
    <property type="match status" value="1"/>
</dbReference>
<dbReference type="PROSITE" id="PS50949">
    <property type="entry name" value="HTH_GNTR"/>
    <property type="match status" value="1"/>
</dbReference>
<accession>A0A1G7II74</accession>
<organism evidence="5 6">
    <name type="scientific">Mucilaginibacter pineti</name>
    <dbReference type="NCBI Taxonomy" id="1391627"/>
    <lineage>
        <taxon>Bacteria</taxon>
        <taxon>Pseudomonadati</taxon>
        <taxon>Bacteroidota</taxon>
        <taxon>Sphingobacteriia</taxon>
        <taxon>Sphingobacteriales</taxon>
        <taxon>Sphingobacteriaceae</taxon>
        <taxon>Mucilaginibacter</taxon>
    </lineage>
</organism>
<evidence type="ECO:0000256" key="2">
    <source>
        <dbReference type="ARBA" id="ARBA00023125"/>
    </source>
</evidence>
<protein>
    <submittedName>
        <fullName evidence="5">Regulatory protein, gntR family</fullName>
    </submittedName>
</protein>
<dbReference type="PANTHER" id="PTHR38445:SF9">
    <property type="entry name" value="HTH-TYPE TRANSCRIPTIONAL REPRESSOR YTRA"/>
    <property type="match status" value="1"/>
</dbReference>
<reference evidence="5 6" key="1">
    <citation type="submission" date="2016-10" db="EMBL/GenBank/DDBJ databases">
        <authorList>
            <person name="de Groot N.N."/>
        </authorList>
    </citation>
    <scope>NUCLEOTIDE SEQUENCE [LARGE SCALE GENOMIC DNA]</scope>
    <source>
        <strain evidence="5 6">47C3B</strain>
    </source>
</reference>
<name>A0A1G7II74_9SPHI</name>
<keyword evidence="3" id="KW-0804">Transcription</keyword>
<dbReference type="GO" id="GO:0003700">
    <property type="term" value="F:DNA-binding transcription factor activity"/>
    <property type="evidence" value="ECO:0007669"/>
    <property type="project" value="InterPro"/>
</dbReference>
<dbReference type="PANTHER" id="PTHR38445">
    <property type="entry name" value="HTH-TYPE TRANSCRIPTIONAL REPRESSOR YTRA"/>
    <property type="match status" value="1"/>
</dbReference>
<gene>
    <name evidence="5" type="ORF">SAMN05216464_11335</name>
</gene>
<feature type="domain" description="HTH gntR-type" evidence="4">
    <location>
        <begin position="13"/>
        <end position="76"/>
    </location>
</feature>
<proteinExistence type="predicted"/>
<dbReference type="Gene3D" id="1.10.10.10">
    <property type="entry name" value="Winged helix-like DNA-binding domain superfamily/Winged helix DNA-binding domain"/>
    <property type="match status" value="1"/>
</dbReference>
<dbReference type="InterPro" id="IPR000524">
    <property type="entry name" value="Tscrpt_reg_HTH_GntR"/>
</dbReference>
<evidence type="ECO:0000313" key="6">
    <source>
        <dbReference type="Proteomes" id="UP000199072"/>
    </source>
</evidence>
<dbReference type="STRING" id="1391627.SAMN05216464_11335"/>
<dbReference type="Pfam" id="PF00392">
    <property type="entry name" value="GntR"/>
    <property type="match status" value="1"/>
</dbReference>